<evidence type="ECO:0000256" key="1">
    <source>
        <dbReference type="ARBA" id="ARBA00023015"/>
    </source>
</evidence>
<dbReference type="GO" id="GO:0003700">
    <property type="term" value="F:DNA-binding transcription factor activity"/>
    <property type="evidence" value="ECO:0007669"/>
    <property type="project" value="InterPro"/>
</dbReference>
<dbReference type="InterPro" id="IPR011711">
    <property type="entry name" value="GntR_C"/>
</dbReference>
<keyword evidence="3" id="KW-0804">Transcription</keyword>
<comment type="caution">
    <text evidence="5">The sequence shown here is derived from an EMBL/GenBank/DDBJ whole genome shotgun (WGS) entry which is preliminary data.</text>
</comment>
<dbReference type="Gene3D" id="1.10.10.10">
    <property type="entry name" value="Winged helix-like DNA-binding domain superfamily/Winged helix DNA-binding domain"/>
    <property type="match status" value="1"/>
</dbReference>
<feature type="domain" description="HTH gntR-type" evidence="4">
    <location>
        <begin position="4"/>
        <end position="71"/>
    </location>
</feature>
<dbReference type="InterPro" id="IPR036390">
    <property type="entry name" value="WH_DNA-bd_sf"/>
</dbReference>
<dbReference type="Gene3D" id="1.20.120.530">
    <property type="entry name" value="GntR ligand-binding domain-like"/>
    <property type="match status" value="1"/>
</dbReference>
<dbReference type="InterPro" id="IPR008920">
    <property type="entry name" value="TF_FadR/GntR_C"/>
</dbReference>
<organism evidence="5 6">
    <name type="scientific">Sedimentibacter hydroxybenzoicus DSM 7310</name>
    <dbReference type="NCBI Taxonomy" id="1123245"/>
    <lineage>
        <taxon>Bacteria</taxon>
        <taxon>Bacillati</taxon>
        <taxon>Bacillota</taxon>
        <taxon>Tissierellia</taxon>
        <taxon>Sedimentibacter</taxon>
    </lineage>
</organism>
<evidence type="ECO:0000256" key="2">
    <source>
        <dbReference type="ARBA" id="ARBA00023125"/>
    </source>
</evidence>
<evidence type="ECO:0000259" key="4">
    <source>
        <dbReference type="PROSITE" id="PS50949"/>
    </source>
</evidence>
<dbReference type="InterPro" id="IPR036388">
    <property type="entry name" value="WH-like_DNA-bd_sf"/>
</dbReference>
<evidence type="ECO:0000256" key="3">
    <source>
        <dbReference type="ARBA" id="ARBA00023163"/>
    </source>
</evidence>
<dbReference type="SMART" id="SM00895">
    <property type="entry name" value="FCD"/>
    <property type="match status" value="1"/>
</dbReference>
<evidence type="ECO:0000313" key="6">
    <source>
        <dbReference type="Proteomes" id="UP000611629"/>
    </source>
</evidence>
<dbReference type="Pfam" id="PF07729">
    <property type="entry name" value="FCD"/>
    <property type="match status" value="1"/>
</dbReference>
<dbReference type="Proteomes" id="UP000611629">
    <property type="component" value="Unassembled WGS sequence"/>
</dbReference>
<dbReference type="PANTHER" id="PTHR43537:SF45">
    <property type="entry name" value="GNTR FAMILY REGULATORY PROTEIN"/>
    <property type="match status" value="1"/>
</dbReference>
<keyword evidence="1" id="KW-0805">Transcription regulation</keyword>
<sequence>MMSISTSTRVYEKIKDMILHLEIRPGEKIPEEKITEIVKCSRTPVREAIRKLSEEGLVSIYPNRYSEVKQYNENDIKKIGELRLSQDILSCQLAIRNGSNSDFSQLKEIAEKCRISAEKGDIYERISLDSQFHLEIAKIGRNDLLIESQEKLYMKIHIVQISKYTNIEDSINQISKHSEIVDALFERDYKRVKIILCQHLEDFFNIDQEIINMYLN</sequence>
<keyword evidence="2" id="KW-0238">DNA-binding</keyword>
<dbReference type="SUPFAM" id="SSF48008">
    <property type="entry name" value="GntR ligand-binding domain-like"/>
    <property type="match status" value="1"/>
</dbReference>
<keyword evidence="6" id="KW-1185">Reference proteome</keyword>
<dbReference type="EMBL" id="JACBNQ010000001">
    <property type="protein sequence ID" value="NYB72780.1"/>
    <property type="molecule type" value="Genomic_DNA"/>
</dbReference>
<proteinExistence type="predicted"/>
<dbReference type="CDD" id="cd07377">
    <property type="entry name" value="WHTH_GntR"/>
    <property type="match status" value="1"/>
</dbReference>
<dbReference type="SMART" id="SM00345">
    <property type="entry name" value="HTH_GNTR"/>
    <property type="match status" value="1"/>
</dbReference>
<dbReference type="PANTHER" id="PTHR43537">
    <property type="entry name" value="TRANSCRIPTIONAL REGULATOR, GNTR FAMILY"/>
    <property type="match status" value="1"/>
</dbReference>
<dbReference type="Pfam" id="PF00392">
    <property type="entry name" value="GntR"/>
    <property type="match status" value="1"/>
</dbReference>
<name>A0A974BGN2_SEDHY</name>
<dbReference type="AlphaFoldDB" id="A0A974BGN2"/>
<accession>A0A974BGN2</accession>
<reference evidence="5" key="1">
    <citation type="submission" date="2020-07" db="EMBL/GenBank/DDBJ databases">
        <title>Genomic analysis of a strain of Sedimentibacter Hydroxybenzoicus DSM7310.</title>
        <authorList>
            <person name="Ma S."/>
        </authorList>
    </citation>
    <scope>NUCLEOTIDE SEQUENCE</scope>
    <source>
        <strain evidence="5">DSM 7310</strain>
    </source>
</reference>
<dbReference type="SUPFAM" id="SSF46785">
    <property type="entry name" value="Winged helix' DNA-binding domain"/>
    <property type="match status" value="1"/>
</dbReference>
<dbReference type="PROSITE" id="PS50949">
    <property type="entry name" value="HTH_GNTR"/>
    <property type="match status" value="1"/>
</dbReference>
<gene>
    <name evidence="5" type="ORF">HZF24_01345</name>
</gene>
<protein>
    <submittedName>
        <fullName evidence="5">GntR family transcriptional regulator</fullName>
    </submittedName>
</protein>
<dbReference type="GO" id="GO:0003677">
    <property type="term" value="F:DNA binding"/>
    <property type="evidence" value="ECO:0007669"/>
    <property type="project" value="UniProtKB-KW"/>
</dbReference>
<evidence type="ECO:0000313" key="5">
    <source>
        <dbReference type="EMBL" id="NYB72780.1"/>
    </source>
</evidence>
<dbReference type="InterPro" id="IPR000524">
    <property type="entry name" value="Tscrpt_reg_HTH_GntR"/>
</dbReference>